<organism evidence="2 3">
    <name type="scientific">Pogonomyrmex barbatus</name>
    <name type="common">red harvester ant</name>
    <dbReference type="NCBI Taxonomy" id="144034"/>
    <lineage>
        <taxon>Eukaryota</taxon>
        <taxon>Metazoa</taxon>
        <taxon>Ecdysozoa</taxon>
        <taxon>Arthropoda</taxon>
        <taxon>Hexapoda</taxon>
        <taxon>Insecta</taxon>
        <taxon>Pterygota</taxon>
        <taxon>Neoptera</taxon>
        <taxon>Endopterygota</taxon>
        <taxon>Hymenoptera</taxon>
        <taxon>Apocrita</taxon>
        <taxon>Aculeata</taxon>
        <taxon>Formicoidea</taxon>
        <taxon>Formicidae</taxon>
        <taxon>Myrmicinae</taxon>
        <taxon>Pogonomyrmex</taxon>
    </lineage>
</organism>
<dbReference type="OrthoDB" id="7699518at2759"/>
<dbReference type="GeneID" id="105424988"/>
<protein>
    <submittedName>
        <fullName evidence="3">Uncharacterized protein LOC105424988</fullName>
    </submittedName>
</protein>
<sequence length="165" mass="19145">MKTGPILQLVLPVMLLVGSTEEFFLNSDPKKALTEFFQSLKAKKVQPKTSHIYHIHYYPMPFPRLAWKAPDKYYLDELYDDTLTSLGWSDFHYKHVPDPSLIVSSGSQQLWDDPWNEEIIGTDDVFDSIDRNSKGILVQVPVNRPVVFHLLKKPRQRMRMDAPTT</sequence>
<dbReference type="Proteomes" id="UP000504615">
    <property type="component" value="Unplaced"/>
</dbReference>
<dbReference type="RefSeq" id="XP_011633794.1">
    <property type="nucleotide sequence ID" value="XM_011635492.2"/>
</dbReference>
<name>A0A6I9W5J3_9HYME</name>
<dbReference type="KEGG" id="pbar:105424988"/>
<accession>A0A6I9W5J3</accession>
<gene>
    <name evidence="3" type="primary">LOC105424988</name>
</gene>
<reference evidence="3" key="1">
    <citation type="submission" date="2025-08" db="UniProtKB">
        <authorList>
            <consortium name="RefSeq"/>
        </authorList>
    </citation>
    <scope>IDENTIFICATION</scope>
</reference>
<keyword evidence="2" id="KW-1185">Reference proteome</keyword>
<proteinExistence type="predicted"/>
<feature type="chain" id="PRO_5027102104" evidence="1">
    <location>
        <begin position="21"/>
        <end position="165"/>
    </location>
</feature>
<evidence type="ECO:0000313" key="3">
    <source>
        <dbReference type="RefSeq" id="XP_011633794.1"/>
    </source>
</evidence>
<evidence type="ECO:0000313" key="2">
    <source>
        <dbReference type="Proteomes" id="UP000504615"/>
    </source>
</evidence>
<feature type="signal peptide" evidence="1">
    <location>
        <begin position="1"/>
        <end position="20"/>
    </location>
</feature>
<dbReference type="AlphaFoldDB" id="A0A6I9W5J3"/>
<evidence type="ECO:0000256" key="1">
    <source>
        <dbReference type="SAM" id="SignalP"/>
    </source>
</evidence>
<keyword evidence="1" id="KW-0732">Signal</keyword>